<dbReference type="VEuPathDB" id="FungiDB:ASPSYDRAFT_50398"/>
<dbReference type="Proteomes" id="UP000184356">
    <property type="component" value="Unassembled WGS sequence"/>
</dbReference>
<name>A0A1L9T4J7_9EURO</name>
<dbReference type="Gene3D" id="4.10.240.10">
    <property type="entry name" value="Zn(2)-C6 fungal-type DNA-binding domain"/>
    <property type="match status" value="1"/>
</dbReference>
<keyword evidence="3" id="KW-0862">Zinc</keyword>
<accession>A0A1L9T4J7</accession>
<feature type="domain" description="Zn(2)-C6 fungal-type" evidence="9">
    <location>
        <begin position="14"/>
        <end position="44"/>
    </location>
</feature>
<dbReference type="SUPFAM" id="SSF57701">
    <property type="entry name" value="Zn2/Cys6 DNA-binding domain"/>
    <property type="match status" value="1"/>
</dbReference>
<dbReference type="OrthoDB" id="2154091at2759"/>
<dbReference type="STRING" id="1036612.A0A1L9T4J7"/>
<feature type="compositionally biased region" description="Polar residues" evidence="8">
    <location>
        <begin position="80"/>
        <end position="94"/>
    </location>
</feature>
<evidence type="ECO:0000256" key="5">
    <source>
        <dbReference type="ARBA" id="ARBA00023125"/>
    </source>
</evidence>
<dbReference type="CDD" id="cd00067">
    <property type="entry name" value="GAL4"/>
    <property type="match status" value="1"/>
</dbReference>
<dbReference type="PANTHER" id="PTHR31313:SF86">
    <property type="entry name" value="ZN(2)-C6 FUNGAL-TYPE DOMAIN-CONTAINING PROTEIN"/>
    <property type="match status" value="1"/>
</dbReference>
<keyword evidence="11" id="KW-1185">Reference proteome</keyword>
<dbReference type="RefSeq" id="XP_040698180.1">
    <property type="nucleotide sequence ID" value="XM_040848063.1"/>
</dbReference>
<sequence length="694" mass="77511">MGNQEKRRDTTCRTCKGCRLKKVRCDGIRPRCRSCRVRDQACEYPPDARRSATRGKKEDIRQLQAQLEQFRNGMAWSGPTPVSSSNKDTGQVSLPETPLEPAAPSQYSPLFPAPMDEAVDSQRPVMMGVLHSDEPVQVPSPDSAADDSEEQVYGATNLLRIQSLQGILVSPPPGPGCAVLCCDKGAQQELISAAAIGRQAELTIFSMPSVGQNIDFDGVSRDLGMHLLGLHWNRQHLSYLLSYRPAIMDSLINNGPYVNKLLLNAIFYTSSLYSDDCFSYLKDSNPQESATRFYNRFKTLLPEYLEKPTMPTIVALLLCGSTLVPQSKQSAGWTLCGMAYRMLIDLGYHLDVSATAQKHLPATLSTTEVEIRKRVFWGAYVCDKFQSIFLGRCPALHASVGTISRGYLDTYEELEEWRPYSDHLTNLDSSVPVYRGGPSYALSSFQNLIPLCTIAGRIIEEFYSPRVNCLPQSRLLQVRLEVQDSLDNWRSSIPPHLRFDPNSDETPPPHQITAHTTYWTLIILLEQPFIKRDASSVDAGLQKDGTEKCIEAAIQIWRLVQAYRETFTLRRAQYSISYATYCAALVMLKQCPRDRVGYIQCVQFFWDALVEFQRGCSAGLKKPLKLLKSLMTCIENVARENDVNGTDMQENGGVSDFDPALASLGDPGGWGDLGLDALSDEFSFANDMTFDLFI</sequence>
<dbReference type="PROSITE" id="PS50048">
    <property type="entry name" value="ZN2_CY6_FUNGAL_2"/>
    <property type="match status" value="1"/>
</dbReference>
<feature type="region of interest" description="Disordered" evidence="8">
    <location>
        <begin position="74"/>
        <end position="116"/>
    </location>
</feature>
<dbReference type="InterPro" id="IPR007219">
    <property type="entry name" value="XnlR_reg_dom"/>
</dbReference>
<proteinExistence type="predicted"/>
<comment type="subcellular location">
    <subcellularLocation>
        <location evidence="1">Nucleus</location>
    </subcellularLocation>
</comment>
<evidence type="ECO:0000259" key="9">
    <source>
        <dbReference type="PROSITE" id="PS50048"/>
    </source>
</evidence>
<evidence type="ECO:0000256" key="8">
    <source>
        <dbReference type="SAM" id="MobiDB-lite"/>
    </source>
</evidence>
<organism evidence="10 11">
    <name type="scientific">Aspergillus sydowii CBS 593.65</name>
    <dbReference type="NCBI Taxonomy" id="1036612"/>
    <lineage>
        <taxon>Eukaryota</taxon>
        <taxon>Fungi</taxon>
        <taxon>Dikarya</taxon>
        <taxon>Ascomycota</taxon>
        <taxon>Pezizomycotina</taxon>
        <taxon>Eurotiomycetes</taxon>
        <taxon>Eurotiomycetidae</taxon>
        <taxon>Eurotiales</taxon>
        <taxon>Aspergillaceae</taxon>
        <taxon>Aspergillus</taxon>
        <taxon>Aspergillus subgen. Nidulantes</taxon>
    </lineage>
</organism>
<keyword evidence="6" id="KW-0804">Transcription</keyword>
<evidence type="ECO:0000256" key="7">
    <source>
        <dbReference type="ARBA" id="ARBA00023242"/>
    </source>
</evidence>
<evidence type="ECO:0000256" key="6">
    <source>
        <dbReference type="ARBA" id="ARBA00023163"/>
    </source>
</evidence>
<keyword evidence="4" id="KW-0805">Transcription regulation</keyword>
<dbReference type="InterPro" id="IPR001138">
    <property type="entry name" value="Zn2Cys6_DnaBD"/>
</dbReference>
<evidence type="ECO:0000256" key="4">
    <source>
        <dbReference type="ARBA" id="ARBA00023015"/>
    </source>
</evidence>
<evidence type="ECO:0000256" key="2">
    <source>
        <dbReference type="ARBA" id="ARBA00022723"/>
    </source>
</evidence>
<dbReference type="GO" id="GO:0000981">
    <property type="term" value="F:DNA-binding transcription factor activity, RNA polymerase II-specific"/>
    <property type="evidence" value="ECO:0007669"/>
    <property type="project" value="InterPro"/>
</dbReference>
<reference evidence="11" key="1">
    <citation type="journal article" date="2017" name="Genome Biol.">
        <title>Comparative genomics reveals high biological diversity and specific adaptations in the industrially and medically important fungal genus Aspergillus.</title>
        <authorList>
            <person name="de Vries R.P."/>
            <person name="Riley R."/>
            <person name="Wiebenga A."/>
            <person name="Aguilar-Osorio G."/>
            <person name="Amillis S."/>
            <person name="Uchima C.A."/>
            <person name="Anderluh G."/>
            <person name="Asadollahi M."/>
            <person name="Askin M."/>
            <person name="Barry K."/>
            <person name="Battaglia E."/>
            <person name="Bayram O."/>
            <person name="Benocci T."/>
            <person name="Braus-Stromeyer S.A."/>
            <person name="Caldana C."/>
            <person name="Canovas D."/>
            <person name="Cerqueira G.C."/>
            <person name="Chen F."/>
            <person name="Chen W."/>
            <person name="Choi C."/>
            <person name="Clum A."/>
            <person name="Dos Santos R.A."/>
            <person name="Damasio A.R."/>
            <person name="Diallinas G."/>
            <person name="Emri T."/>
            <person name="Fekete E."/>
            <person name="Flipphi M."/>
            <person name="Freyberg S."/>
            <person name="Gallo A."/>
            <person name="Gournas C."/>
            <person name="Habgood R."/>
            <person name="Hainaut M."/>
            <person name="Harispe M.L."/>
            <person name="Henrissat B."/>
            <person name="Hilden K.S."/>
            <person name="Hope R."/>
            <person name="Hossain A."/>
            <person name="Karabika E."/>
            <person name="Karaffa L."/>
            <person name="Karanyi Z."/>
            <person name="Krasevec N."/>
            <person name="Kuo A."/>
            <person name="Kusch H."/>
            <person name="LaButti K."/>
            <person name="Lagendijk E.L."/>
            <person name="Lapidus A."/>
            <person name="Levasseur A."/>
            <person name="Lindquist E."/>
            <person name="Lipzen A."/>
            <person name="Logrieco A.F."/>
            <person name="MacCabe A."/>
            <person name="Maekelae M.R."/>
            <person name="Malavazi I."/>
            <person name="Melin P."/>
            <person name="Meyer V."/>
            <person name="Mielnichuk N."/>
            <person name="Miskei M."/>
            <person name="Molnar A.P."/>
            <person name="Mule G."/>
            <person name="Ngan C.Y."/>
            <person name="Orejas M."/>
            <person name="Orosz E."/>
            <person name="Ouedraogo J.P."/>
            <person name="Overkamp K.M."/>
            <person name="Park H.-S."/>
            <person name="Perrone G."/>
            <person name="Piumi F."/>
            <person name="Punt P.J."/>
            <person name="Ram A.F."/>
            <person name="Ramon A."/>
            <person name="Rauscher S."/>
            <person name="Record E."/>
            <person name="Riano-Pachon D.M."/>
            <person name="Robert V."/>
            <person name="Roehrig J."/>
            <person name="Ruller R."/>
            <person name="Salamov A."/>
            <person name="Salih N.S."/>
            <person name="Samson R.A."/>
            <person name="Sandor E."/>
            <person name="Sanguinetti M."/>
            <person name="Schuetze T."/>
            <person name="Sepcic K."/>
            <person name="Shelest E."/>
            <person name="Sherlock G."/>
            <person name="Sophianopoulou V."/>
            <person name="Squina F.M."/>
            <person name="Sun H."/>
            <person name="Susca A."/>
            <person name="Todd R.B."/>
            <person name="Tsang A."/>
            <person name="Unkles S.E."/>
            <person name="van de Wiele N."/>
            <person name="van Rossen-Uffink D."/>
            <person name="Oliveira J.V."/>
            <person name="Vesth T.C."/>
            <person name="Visser J."/>
            <person name="Yu J.-H."/>
            <person name="Zhou M."/>
            <person name="Andersen M.R."/>
            <person name="Archer D.B."/>
            <person name="Baker S.E."/>
            <person name="Benoit I."/>
            <person name="Brakhage A.A."/>
            <person name="Braus G.H."/>
            <person name="Fischer R."/>
            <person name="Frisvad J.C."/>
            <person name="Goldman G.H."/>
            <person name="Houbraken J."/>
            <person name="Oakley B."/>
            <person name="Pocsi I."/>
            <person name="Scazzocchio C."/>
            <person name="Seiboth B."/>
            <person name="vanKuyk P.A."/>
            <person name="Wortman J."/>
            <person name="Dyer P.S."/>
            <person name="Grigoriev I.V."/>
        </authorList>
    </citation>
    <scope>NUCLEOTIDE SEQUENCE [LARGE SCALE GENOMIC DNA]</scope>
    <source>
        <strain evidence="11">CBS 593.65</strain>
    </source>
</reference>
<dbReference type="CDD" id="cd12148">
    <property type="entry name" value="fungal_TF_MHR"/>
    <property type="match status" value="1"/>
</dbReference>
<evidence type="ECO:0000256" key="1">
    <source>
        <dbReference type="ARBA" id="ARBA00004123"/>
    </source>
</evidence>
<evidence type="ECO:0000313" key="11">
    <source>
        <dbReference type="Proteomes" id="UP000184356"/>
    </source>
</evidence>
<keyword evidence="7" id="KW-0539">Nucleus</keyword>
<dbReference type="GO" id="GO:0008270">
    <property type="term" value="F:zinc ion binding"/>
    <property type="evidence" value="ECO:0007669"/>
    <property type="project" value="InterPro"/>
</dbReference>
<evidence type="ECO:0000256" key="3">
    <source>
        <dbReference type="ARBA" id="ARBA00022833"/>
    </source>
</evidence>
<evidence type="ECO:0000313" key="10">
    <source>
        <dbReference type="EMBL" id="OJJ54374.1"/>
    </source>
</evidence>
<dbReference type="EMBL" id="KV878595">
    <property type="protein sequence ID" value="OJJ54374.1"/>
    <property type="molecule type" value="Genomic_DNA"/>
</dbReference>
<dbReference type="GO" id="GO:0005634">
    <property type="term" value="C:nucleus"/>
    <property type="evidence" value="ECO:0007669"/>
    <property type="project" value="UniProtKB-SubCell"/>
</dbReference>
<dbReference type="Pfam" id="PF00172">
    <property type="entry name" value="Zn_clus"/>
    <property type="match status" value="1"/>
</dbReference>
<dbReference type="AlphaFoldDB" id="A0A1L9T4J7"/>
<dbReference type="SMART" id="SM00906">
    <property type="entry name" value="Fungal_trans"/>
    <property type="match status" value="1"/>
</dbReference>
<gene>
    <name evidence="10" type="ORF">ASPSYDRAFT_50398</name>
</gene>
<dbReference type="GO" id="GO:0003677">
    <property type="term" value="F:DNA binding"/>
    <property type="evidence" value="ECO:0007669"/>
    <property type="project" value="UniProtKB-KW"/>
</dbReference>
<dbReference type="InterPro" id="IPR036864">
    <property type="entry name" value="Zn2-C6_fun-type_DNA-bd_sf"/>
</dbReference>
<dbReference type="InterPro" id="IPR051615">
    <property type="entry name" value="Transcr_Regulatory_Elem"/>
</dbReference>
<dbReference type="PANTHER" id="PTHR31313">
    <property type="entry name" value="TY1 ENHANCER ACTIVATOR"/>
    <property type="match status" value="1"/>
</dbReference>
<dbReference type="GeneID" id="63764136"/>
<protein>
    <recommendedName>
        <fullName evidence="9">Zn(2)-C6 fungal-type domain-containing protein</fullName>
    </recommendedName>
</protein>
<keyword evidence="2" id="KW-0479">Metal-binding</keyword>
<dbReference type="GO" id="GO:0006351">
    <property type="term" value="P:DNA-templated transcription"/>
    <property type="evidence" value="ECO:0007669"/>
    <property type="project" value="InterPro"/>
</dbReference>
<dbReference type="PROSITE" id="PS00463">
    <property type="entry name" value="ZN2_CY6_FUNGAL_1"/>
    <property type="match status" value="1"/>
</dbReference>
<dbReference type="Pfam" id="PF04082">
    <property type="entry name" value="Fungal_trans"/>
    <property type="match status" value="1"/>
</dbReference>
<keyword evidence="5" id="KW-0238">DNA-binding</keyword>